<keyword evidence="4 7" id="KW-0812">Transmembrane</keyword>
<feature type="transmembrane region" description="Helical" evidence="7">
    <location>
        <begin position="109"/>
        <end position="128"/>
    </location>
</feature>
<evidence type="ECO:0000313" key="10">
    <source>
        <dbReference type="Proteomes" id="UP000034516"/>
    </source>
</evidence>
<dbReference type="GO" id="GO:0005886">
    <property type="term" value="C:plasma membrane"/>
    <property type="evidence" value="ECO:0007669"/>
    <property type="project" value="UniProtKB-SubCell"/>
</dbReference>
<dbReference type="Pfam" id="PF07690">
    <property type="entry name" value="MFS_1"/>
    <property type="match status" value="1"/>
</dbReference>
<keyword evidence="3" id="KW-1003">Cell membrane</keyword>
<accession>A0A0G1BUT1</accession>
<dbReference type="InterPro" id="IPR036259">
    <property type="entry name" value="MFS_trans_sf"/>
</dbReference>
<dbReference type="Proteomes" id="UP000034516">
    <property type="component" value="Unassembled WGS sequence"/>
</dbReference>
<dbReference type="PANTHER" id="PTHR23517:SF3">
    <property type="entry name" value="INTEGRAL MEMBRANE TRANSPORT PROTEIN"/>
    <property type="match status" value="1"/>
</dbReference>
<dbReference type="GO" id="GO:0022857">
    <property type="term" value="F:transmembrane transporter activity"/>
    <property type="evidence" value="ECO:0007669"/>
    <property type="project" value="InterPro"/>
</dbReference>
<dbReference type="InterPro" id="IPR011701">
    <property type="entry name" value="MFS"/>
</dbReference>
<evidence type="ECO:0000256" key="7">
    <source>
        <dbReference type="SAM" id="Phobius"/>
    </source>
</evidence>
<evidence type="ECO:0000256" key="1">
    <source>
        <dbReference type="ARBA" id="ARBA00004651"/>
    </source>
</evidence>
<dbReference type="PROSITE" id="PS50850">
    <property type="entry name" value="MFS"/>
    <property type="match status" value="1"/>
</dbReference>
<comment type="caution">
    <text evidence="9">The sequence shown here is derived from an EMBL/GenBank/DDBJ whole genome shotgun (WGS) entry which is preliminary data.</text>
</comment>
<evidence type="ECO:0000256" key="6">
    <source>
        <dbReference type="ARBA" id="ARBA00023136"/>
    </source>
</evidence>
<evidence type="ECO:0000259" key="8">
    <source>
        <dbReference type="PROSITE" id="PS50850"/>
    </source>
</evidence>
<dbReference type="EMBL" id="LCCW01000031">
    <property type="protein sequence ID" value="KKS41188.1"/>
    <property type="molecule type" value="Genomic_DNA"/>
</dbReference>
<feature type="transmembrane region" description="Helical" evidence="7">
    <location>
        <begin position="172"/>
        <end position="193"/>
    </location>
</feature>
<evidence type="ECO:0000256" key="4">
    <source>
        <dbReference type="ARBA" id="ARBA00022692"/>
    </source>
</evidence>
<gene>
    <name evidence="9" type="ORF">UV02_C0031G0018</name>
</gene>
<dbReference type="Gene3D" id="1.20.1250.20">
    <property type="entry name" value="MFS general substrate transporter like domains"/>
    <property type="match status" value="1"/>
</dbReference>
<evidence type="ECO:0000256" key="3">
    <source>
        <dbReference type="ARBA" id="ARBA00022475"/>
    </source>
</evidence>
<dbReference type="PANTHER" id="PTHR23517">
    <property type="entry name" value="RESISTANCE PROTEIN MDTM, PUTATIVE-RELATED-RELATED"/>
    <property type="match status" value="1"/>
</dbReference>
<comment type="subcellular location">
    <subcellularLocation>
        <location evidence="1">Cell membrane</location>
        <topology evidence="1">Multi-pass membrane protein</topology>
    </subcellularLocation>
</comment>
<evidence type="ECO:0000256" key="2">
    <source>
        <dbReference type="ARBA" id="ARBA00022448"/>
    </source>
</evidence>
<keyword evidence="5 7" id="KW-1133">Transmembrane helix</keyword>
<evidence type="ECO:0000256" key="5">
    <source>
        <dbReference type="ARBA" id="ARBA00022989"/>
    </source>
</evidence>
<dbReference type="SUPFAM" id="SSF103473">
    <property type="entry name" value="MFS general substrate transporter"/>
    <property type="match status" value="1"/>
</dbReference>
<sequence>MQHHVYRYQLQYKSKLNGPLKVLLIVSGLFTFAFGMFSPIYALFVETIGEDITVAANAWAVFSLTAGLLTFITGKWENKIKETELGIAWSQFVIGFAYVLYYLTDGILMLYLAQAMLGIGMALFWPAFHSTYGKHTTKDEAAWQWSLYDGLAYLLPAVAAIAGGWLAEVYGFGAIFIIMAILSFICGLFVMVLPRKVL</sequence>
<protein>
    <recommendedName>
        <fullName evidence="8">Major facilitator superfamily (MFS) profile domain-containing protein</fullName>
    </recommendedName>
</protein>
<name>A0A0G1BUT1_9BACT</name>
<feature type="domain" description="Major facilitator superfamily (MFS) profile" evidence="8">
    <location>
        <begin position="19"/>
        <end position="198"/>
    </location>
</feature>
<feature type="transmembrane region" description="Helical" evidence="7">
    <location>
        <begin position="148"/>
        <end position="166"/>
    </location>
</feature>
<dbReference type="InterPro" id="IPR020846">
    <property type="entry name" value="MFS_dom"/>
</dbReference>
<organism evidence="9 10">
    <name type="scientific">Candidatus Kuenenbacteria bacterium GW2011_GWA2_42_15</name>
    <dbReference type="NCBI Taxonomy" id="1618677"/>
    <lineage>
        <taxon>Bacteria</taxon>
        <taxon>Candidatus Kueneniibacteriota</taxon>
    </lineage>
</organism>
<keyword evidence="6 7" id="KW-0472">Membrane</keyword>
<reference evidence="9 10" key="1">
    <citation type="journal article" date="2015" name="Nature">
        <title>rRNA introns, odd ribosomes, and small enigmatic genomes across a large radiation of phyla.</title>
        <authorList>
            <person name="Brown C.T."/>
            <person name="Hug L.A."/>
            <person name="Thomas B.C."/>
            <person name="Sharon I."/>
            <person name="Castelle C.J."/>
            <person name="Singh A."/>
            <person name="Wilkins M.J."/>
            <person name="Williams K.H."/>
            <person name="Banfield J.F."/>
        </authorList>
    </citation>
    <scope>NUCLEOTIDE SEQUENCE [LARGE SCALE GENOMIC DNA]</scope>
</reference>
<evidence type="ECO:0000313" key="9">
    <source>
        <dbReference type="EMBL" id="KKS41188.1"/>
    </source>
</evidence>
<dbReference type="AlphaFoldDB" id="A0A0G1BUT1"/>
<feature type="transmembrane region" description="Helical" evidence="7">
    <location>
        <begin position="56"/>
        <end position="73"/>
    </location>
</feature>
<feature type="transmembrane region" description="Helical" evidence="7">
    <location>
        <begin position="20"/>
        <end position="44"/>
    </location>
</feature>
<feature type="transmembrane region" description="Helical" evidence="7">
    <location>
        <begin position="85"/>
        <end position="103"/>
    </location>
</feature>
<dbReference type="InterPro" id="IPR050171">
    <property type="entry name" value="MFS_Transporters"/>
</dbReference>
<dbReference type="PATRIC" id="fig|1618677.3.peg.556"/>
<keyword evidence="2" id="KW-0813">Transport</keyword>
<proteinExistence type="predicted"/>